<dbReference type="Gene3D" id="1.10.10.10">
    <property type="entry name" value="Winged helix-like DNA-binding domain superfamily/Winged helix DNA-binding domain"/>
    <property type="match status" value="1"/>
</dbReference>
<dbReference type="PANTHER" id="PTHR35790:SF4">
    <property type="entry name" value="HTH-TYPE TRANSCRIPTIONAL REGULATOR PCHR"/>
    <property type="match status" value="1"/>
</dbReference>
<evidence type="ECO:0000256" key="1">
    <source>
        <dbReference type="ARBA" id="ARBA00023015"/>
    </source>
</evidence>
<dbReference type="InterPro" id="IPR000835">
    <property type="entry name" value="HTH_MarR-typ"/>
</dbReference>
<dbReference type="Proteomes" id="UP001501510">
    <property type="component" value="Unassembled WGS sequence"/>
</dbReference>
<accession>A0ABP3UJA1</accession>
<keyword evidence="6" id="KW-1185">Reference proteome</keyword>
<dbReference type="EMBL" id="BAAACG010000001">
    <property type="protein sequence ID" value="GAA0732671.1"/>
    <property type="molecule type" value="Genomic_DNA"/>
</dbReference>
<feature type="domain" description="HTH marR-type" evidence="4">
    <location>
        <begin position="8"/>
        <end position="146"/>
    </location>
</feature>
<protein>
    <submittedName>
        <fullName evidence="5">MarR family winged helix-turn-helix transcriptional regulator</fullName>
    </submittedName>
</protein>
<proteinExistence type="predicted"/>
<dbReference type="PROSITE" id="PS50995">
    <property type="entry name" value="HTH_MARR_2"/>
    <property type="match status" value="1"/>
</dbReference>
<organism evidence="5 6">
    <name type="scientific">Clostridium oceanicum</name>
    <dbReference type="NCBI Taxonomy" id="1543"/>
    <lineage>
        <taxon>Bacteria</taxon>
        <taxon>Bacillati</taxon>
        <taxon>Bacillota</taxon>
        <taxon>Clostridia</taxon>
        <taxon>Eubacteriales</taxon>
        <taxon>Clostridiaceae</taxon>
        <taxon>Clostridium</taxon>
    </lineage>
</organism>
<evidence type="ECO:0000313" key="5">
    <source>
        <dbReference type="EMBL" id="GAA0732671.1"/>
    </source>
</evidence>
<dbReference type="InterPro" id="IPR036388">
    <property type="entry name" value="WH-like_DNA-bd_sf"/>
</dbReference>
<gene>
    <name evidence="5" type="ORF">GCM10008906_02610</name>
</gene>
<dbReference type="InterPro" id="IPR052067">
    <property type="entry name" value="Metal_resp_HTH_trans_reg"/>
</dbReference>
<reference evidence="6" key="1">
    <citation type="journal article" date="2019" name="Int. J. Syst. Evol. Microbiol.">
        <title>The Global Catalogue of Microorganisms (GCM) 10K type strain sequencing project: providing services to taxonomists for standard genome sequencing and annotation.</title>
        <authorList>
            <consortium name="The Broad Institute Genomics Platform"/>
            <consortium name="The Broad Institute Genome Sequencing Center for Infectious Disease"/>
            <person name="Wu L."/>
            <person name="Ma J."/>
        </authorList>
    </citation>
    <scope>NUCLEOTIDE SEQUENCE [LARGE SCALE GENOMIC DNA]</scope>
    <source>
        <strain evidence="6">JCM 1407</strain>
    </source>
</reference>
<sequence length="156" mass="18043">MNINETNKNKISYSLLRVINKFSNIDKKTRYYGTDKQLFSSEIHMIKAIKENEGIHVTGLADKIGVTKGAVSQIIIKLEKKGMIKKEKSLYNQSKLTLKLTDKGHIAYENHEKLHNKFDSLINKILQDASTENILFIKEFLINTEDILENFEEEIK</sequence>
<name>A0ABP3UJA1_9CLOT</name>
<evidence type="ECO:0000256" key="3">
    <source>
        <dbReference type="ARBA" id="ARBA00023163"/>
    </source>
</evidence>
<dbReference type="SUPFAM" id="SSF46785">
    <property type="entry name" value="Winged helix' DNA-binding domain"/>
    <property type="match status" value="1"/>
</dbReference>
<keyword evidence="1" id="KW-0805">Transcription regulation</keyword>
<keyword evidence="2" id="KW-0238">DNA-binding</keyword>
<dbReference type="PANTHER" id="PTHR35790">
    <property type="entry name" value="HTH-TYPE TRANSCRIPTIONAL REGULATOR PCHR"/>
    <property type="match status" value="1"/>
</dbReference>
<dbReference type="InterPro" id="IPR036390">
    <property type="entry name" value="WH_DNA-bd_sf"/>
</dbReference>
<evidence type="ECO:0000313" key="6">
    <source>
        <dbReference type="Proteomes" id="UP001501510"/>
    </source>
</evidence>
<dbReference type="Pfam" id="PF01047">
    <property type="entry name" value="MarR"/>
    <property type="match status" value="1"/>
</dbReference>
<evidence type="ECO:0000256" key="2">
    <source>
        <dbReference type="ARBA" id="ARBA00023125"/>
    </source>
</evidence>
<evidence type="ECO:0000259" key="4">
    <source>
        <dbReference type="PROSITE" id="PS50995"/>
    </source>
</evidence>
<keyword evidence="3" id="KW-0804">Transcription</keyword>
<comment type="caution">
    <text evidence="5">The sequence shown here is derived from an EMBL/GenBank/DDBJ whole genome shotgun (WGS) entry which is preliminary data.</text>
</comment>
<dbReference type="SMART" id="SM00347">
    <property type="entry name" value="HTH_MARR"/>
    <property type="match status" value="1"/>
</dbReference>